<name>A0A1H8YN87_9PSEU</name>
<protein>
    <submittedName>
        <fullName evidence="7">DNA-binding transcriptional regulator, MerR family</fullName>
    </submittedName>
</protein>
<dbReference type="CDD" id="cd00592">
    <property type="entry name" value="HTH_MerR-like"/>
    <property type="match status" value="1"/>
</dbReference>
<dbReference type="InterPro" id="IPR009061">
    <property type="entry name" value="DNA-bd_dom_put_sf"/>
</dbReference>
<evidence type="ECO:0000256" key="4">
    <source>
        <dbReference type="ARBA" id="ARBA00023163"/>
    </source>
</evidence>
<dbReference type="AlphaFoldDB" id="A0A1H8YN87"/>
<accession>A0A1H8YN87</accession>
<gene>
    <name evidence="7" type="ORF">SAMN04489732_12830</name>
</gene>
<dbReference type="PROSITE" id="PS50937">
    <property type="entry name" value="HTH_MERR_2"/>
    <property type="match status" value="1"/>
</dbReference>
<dbReference type="PANTHER" id="PTHR30204">
    <property type="entry name" value="REDOX-CYCLING DRUG-SENSING TRANSCRIPTIONAL ACTIVATOR SOXR"/>
    <property type="match status" value="1"/>
</dbReference>
<dbReference type="SMART" id="SM00422">
    <property type="entry name" value="HTH_MERR"/>
    <property type="match status" value="1"/>
</dbReference>
<evidence type="ECO:0000256" key="1">
    <source>
        <dbReference type="ARBA" id="ARBA00022491"/>
    </source>
</evidence>
<feature type="domain" description="HTH merR-type" evidence="6">
    <location>
        <begin position="8"/>
        <end position="73"/>
    </location>
</feature>
<keyword evidence="4" id="KW-0804">Transcription</keyword>
<dbReference type="EMBL" id="FOEF01000028">
    <property type="protein sequence ID" value="SEP53543.1"/>
    <property type="molecule type" value="Genomic_DNA"/>
</dbReference>
<keyword evidence="3 7" id="KW-0238">DNA-binding</keyword>
<dbReference type="Pfam" id="PF13411">
    <property type="entry name" value="MerR_1"/>
    <property type="match status" value="1"/>
</dbReference>
<dbReference type="InterPro" id="IPR047057">
    <property type="entry name" value="MerR_fam"/>
</dbReference>
<proteinExistence type="predicted"/>
<dbReference type="SUPFAM" id="SSF46955">
    <property type="entry name" value="Putative DNA-binding domain"/>
    <property type="match status" value="1"/>
</dbReference>
<reference evidence="7 8" key="1">
    <citation type="submission" date="2016-10" db="EMBL/GenBank/DDBJ databases">
        <authorList>
            <person name="de Groot N.N."/>
        </authorList>
    </citation>
    <scope>NUCLEOTIDE SEQUENCE [LARGE SCALE GENOMIC DNA]</scope>
    <source>
        <strain evidence="7 8">DSM 44993</strain>
    </source>
</reference>
<dbReference type="Proteomes" id="UP000198582">
    <property type="component" value="Unassembled WGS sequence"/>
</dbReference>
<sequence length="175" mass="19165">MKSTAQAIGEVAGRFGLPANVLRHWESVGLLAPSRAEGRQRRYGPDDVYRIAVILRAKEAGLGLEEIGRMIATKDVGARRDVLRRQQATLARRIAEMQASLRLIECALECDHEDFTQCEDFRAVMTDRLAMAETGTVAETDAGLGGRRPASVMARRPRGGGRRGRAEDSSVCRAT</sequence>
<dbReference type="GO" id="GO:0003677">
    <property type="term" value="F:DNA binding"/>
    <property type="evidence" value="ECO:0007669"/>
    <property type="project" value="UniProtKB-KW"/>
</dbReference>
<dbReference type="PANTHER" id="PTHR30204:SF69">
    <property type="entry name" value="MERR-FAMILY TRANSCRIPTIONAL REGULATOR"/>
    <property type="match status" value="1"/>
</dbReference>
<dbReference type="OrthoDB" id="9802039at2"/>
<feature type="region of interest" description="Disordered" evidence="5">
    <location>
        <begin position="140"/>
        <end position="175"/>
    </location>
</feature>
<dbReference type="PRINTS" id="PR00040">
    <property type="entry name" value="HTHMERR"/>
</dbReference>
<evidence type="ECO:0000256" key="5">
    <source>
        <dbReference type="SAM" id="MobiDB-lite"/>
    </source>
</evidence>
<keyword evidence="1" id="KW-0678">Repressor</keyword>
<evidence type="ECO:0000256" key="2">
    <source>
        <dbReference type="ARBA" id="ARBA00023015"/>
    </source>
</evidence>
<dbReference type="InterPro" id="IPR000551">
    <property type="entry name" value="MerR-type_HTH_dom"/>
</dbReference>
<evidence type="ECO:0000256" key="3">
    <source>
        <dbReference type="ARBA" id="ARBA00023125"/>
    </source>
</evidence>
<dbReference type="Gene3D" id="1.10.1660.10">
    <property type="match status" value="1"/>
</dbReference>
<keyword evidence="2" id="KW-0805">Transcription regulation</keyword>
<evidence type="ECO:0000313" key="7">
    <source>
        <dbReference type="EMBL" id="SEP53543.1"/>
    </source>
</evidence>
<feature type="compositionally biased region" description="Basic and acidic residues" evidence="5">
    <location>
        <begin position="164"/>
        <end position="175"/>
    </location>
</feature>
<keyword evidence="8" id="KW-1185">Reference proteome</keyword>
<organism evidence="7 8">
    <name type="scientific">Amycolatopsis saalfeldensis</name>
    <dbReference type="NCBI Taxonomy" id="394193"/>
    <lineage>
        <taxon>Bacteria</taxon>
        <taxon>Bacillati</taxon>
        <taxon>Actinomycetota</taxon>
        <taxon>Actinomycetes</taxon>
        <taxon>Pseudonocardiales</taxon>
        <taxon>Pseudonocardiaceae</taxon>
        <taxon>Amycolatopsis</taxon>
    </lineage>
</organism>
<evidence type="ECO:0000313" key="8">
    <source>
        <dbReference type="Proteomes" id="UP000198582"/>
    </source>
</evidence>
<evidence type="ECO:0000259" key="6">
    <source>
        <dbReference type="PROSITE" id="PS50937"/>
    </source>
</evidence>
<dbReference type="STRING" id="394193.SAMN04489732_12830"/>
<dbReference type="GO" id="GO:0003700">
    <property type="term" value="F:DNA-binding transcription factor activity"/>
    <property type="evidence" value="ECO:0007669"/>
    <property type="project" value="InterPro"/>
</dbReference>